<name>A0A0F9G8A8_9ZZZZ</name>
<keyword evidence="1" id="KW-0812">Transmembrane</keyword>
<evidence type="ECO:0000256" key="1">
    <source>
        <dbReference type="SAM" id="Phobius"/>
    </source>
</evidence>
<dbReference type="AlphaFoldDB" id="A0A0F9G8A8"/>
<gene>
    <name evidence="2" type="ORF">LCGC14_1859230</name>
</gene>
<reference evidence="2" key="1">
    <citation type="journal article" date="2015" name="Nature">
        <title>Complex archaea that bridge the gap between prokaryotes and eukaryotes.</title>
        <authorList>
            <person name="Spang A."/>
            <person name="Saw J.H."/>
            <person name="Jorgensen S.L."/>
            <person name="Zaremba-Niedzwiedzka K."/>
            <person name="Martijn J."/>
            <person name="Lind A.E."/>
            <person name="van Eijk R."/>
            <person name="Schleper C."/>
            <person name="Guy L."/>
            <person name="Ettema T.J."/>
        </authorList>
    </citation>
    <scope>NUCLEOTIDE SEQUENCE</scope>
</reference>
<organism evidence="2">
    <name type="scientific">marine sediment metagenome</name>
    <dbReference type="NCBI Taxonomy" id="412755"/>
    <lineage>
        <taxon>unclassified sequences</taxon>
        <taxon>metagenomes</taxon>
        <taxon>ecological metagenomes</taxon>
    </lineage>
</organism>
<feature type="transmembrane region" description="Helical" evidence="1">
    <location>
        <begin position="6"/>
        <end position="22"/>
    </location>
</feature>
<comment type="caution">
    <text evidence="2">The sequence shown here is derived from an EMBL/GenBank/DDBJ whole genome shotgun (WGS) entry which is preliminary data.</text>
</comment>
<keyword evidence="1" id="KW-0472">Membrane</keyword>
<protein>
    <submittedName>
        <fullName evidence="2">Uncharacterized protein</fullName>
    </submittedName>
</protein>
<evidence type="ECO:0000313" key="2">
    <source>
        <dbReference type="EMBL" id="KKL94978.1"/>
    </source>
</evidence>
<keyword evidence="1" id="KW-1133">Transmembrane helix</keyword>
<proteinExistence type="predicted"/>
<sequence>MIKRSFFFVLGFITGIAILYWPRKDVEVMEEEYDAIFFFSVNDTTDFIVEYLSRAGYSYVGLRPLPLNQTTQWEYRMQDAPDWAIREHCETLAKLGVNPSVQIIRKSDSKILPWV</sequence>
<dbReference type="EMBL" id="LAZR01018792">
    <property type="protein sequence ID" value="KKL94978.1"/>
    <property type="molecule type" value="Genomic_DNA"/>
</dbReference>
<accession>A0A0F9G8A8</accession>